<accession>A0A183MPL5</accession>
<protein>
    <submittedName>
        <fullName evidence="1">Uncharacterized protein</fullName>
    </submittedName>
</protein>
<proteinExistence type="predicted"/>
<gene>
    <name evidence="1" type="ORF">SMRZ_LOCUS17990</name>
</gene>
<evidence type="ECO:0000313" key="1">
    <source>
        <dbReference type="EMBL" id="VDP26034.1"/>
    </source>
</evidence>
<reference evidence="1 2" key="1">
    <citation type="submission" date="2018-11" db="EMBL/GenBank/DDBJ databases">
        <authorList>
            <consortium name="Pathogen Informatics"/>
        </authorList>
    </citation>
    <scope>NUCLEOTIDE SEQUENCE [LARGE SCALE GENOMIC DNA]</scope>
    <source>
        <strain evidence="1 2">Zambia</strain>
    </source>
</reference>
<dbReference type="EMBL" id="UZAI01017518">
    <property type="protein sequence ID" value="VDP26034.1"/>
    <property type="molecule type" value="Genomic_DNA"/>
</dbReference>
<name>A0A183MPL5_9TREM</name>
<dbReference type="Proteomes" id="UP000277204">
    <property type="component" value="Unassembled WGS sequence"/>
</dbReference>
<dbReference type="AlphaFoldDB" id="A0A183MPL5"/>
<evidence type="ECO:0000313" key="2">
    <source>
        <dbReference type="Proteomes" id="UP000277204"/>
    </source>
</evidence>
<organism evidence="1 2">
    <name type="scientific">Schistosoma margrebowiei</name>
    <dbReference type="NCBI Taxonomy" id="48269"/>
    <lineage>
        <taxon>Eukaryota</taxon>
        <taxon>Metazoa</taxon>
        <taxon>Spiralia</taxon>
        <taxon>Lophotrochozoa</taxon>
        <taxon>Platyhelminthes</taxon>
        <taxon>Trematoda</taxon>
        <taxon>Digenea</taxon>
        <taxon>Strigeidida</taxon>
        <taxon>Schistosomatoidea</taxon>
        <taxon>Schistosomatidae</taxon>
        <taxon>Schistosoma</taxon>
    </lineage>
</organism>
<sequence>MKTSTSEEKHGIKCTTRNQLDLDFTYDLALLSRAHEQMQTTNVSEAFASLGISIHKSKVRSSNTTQRTSTQLHLMETMEHAEKFTYLGSITDEL</sequence>
<keyword evidence="2" id="KW-1185">Reference proteome</keyword>